<proteinExistence type="predicted"/>
<keyword evidence="2" id="KW-1185">Reference proteome</keyword>
<protein>
    <recommendedName>
        <fullName evidence="3">Galectin</fullName>
    </recommendedName>
</protein>
<comment type="caution">
    <text evidence="1">The sequence shown here is derived from an EMBL/GenBank/DDBJ whole genome shotgun (WGS) entry which is preliminary data.</text>
</comment>
<evidence type="ECO:0008006" key="3">
    <source>
        <dbReference type="Google" id="ProtNLM"/>
    </source>
</evidence>
<dbReference type="AlphaFoldDB" id="A0AAV4X9L8"/>
<organism evidence="1 2">
    <name type="scientific">Caerostris darwini</name>
    <dbReference type="NCBI Taxonomy" id="1538125"/>
    <lineage>
        <taxon>Eukaryota</taxon>
        <taxon>Metazoa</taxon>
        <taxon>Ecdysozoa</taxon>
        <taxon>Arthropoda</taxon>
        <taxon>Chelicerata</taxon>
        <taxon>Arachnida</taxon>
        <taxon>Araneae</taxon>
        <taxon>Araneomorphae</taxon>
        <taxon>Entelegynae</taxon>
        <taxon>Araneoidea</taxon>
        <taxon>Araneidae</taxon>
        <taxon>Caerostris</taxon>
    </lineage>
</organism>
<gene>
    <name evidence="1" type="ORF">CDAR_167191</name>
</gene>
<accession>A0AAV4X9L8</accession>
<dbReference type="EMBL" id="BPLQ01015716">
    <property type="protein sequence ID" value="GIY90661.1"/>
    <property type="molecule type" value="Genomic_DNA"/>
</dbReference>
<name>A0AAV4X9L8_9ARAC</name>
<reference evidence="1 2" key="1">
    <citation type="submission" date="2021-06" db="EMBL/GenBank/DDBJ databases">
        <title>Caerostris darwini draft genome.</title>
        <authorList>
            <person name="Kono N."/>
            <person name="Arakawa K."/>
        </authorList>
    </citation>
    <scope>NUCLEOTIDE SEQUENCE [LARGE SCALE GENOMIC DNA]</scope>
</reference>
<sequence>MPSTFFQSEDALNLRVVLGGAHPLIHFGNRVSQLLLHIETSNQAGSFNDRSISEQIIELRFPFKRILRLNCDFSLAGTAGKRSLGSAGNADCPWKSENVPQPHFGDTVCQMADGALPWGRWD</sequence>
<dbReference type="Proteomes" id="UP001054837">
    <property type="component" value="Unassembled WGS sequence"/>
</dbReference>
<evidence type="ECO:0000313" key="2">
    <source>
        <dbReference type="Proteomes" id="UP001054837"/>
    </source>
</evidence>
<evidence type="ECO:0000313" key="1">
    <source>
        <dbReference type="EMBL" id="GIY90661.1"/>
    </source>
</evidence>